<evidence type="ECO:0000313" key="1">
    <source>
        <dbReference type="EMBL" id="AAO38274.1"/>
    </source>
</evidence>
<protein>
    <submittedName>
        <fullName evidence="1">Lfe109p3</fullName>
    </submittedName>
</protein>
<name>Q7X1M6_9BACT</name>
<reference evidence="1" key="1">
    <citation type="journal article" date="2003" name="Proc. Natl. Acad. Sci. U.S.A.">
        <title>Gene function analysis in environmental isolates: the nif regulon of the strict iron oxidizing bacterium Leptospirillum ferrooxidans.</title>
        <authorList>
            <person name="Parro V."/>
            <person name="Moreno-Paz M."/>
        </authorList>
    </citation>
    <scope>NUCLEOTIDE SEQUENCE</scope>
</reference>
<sequence length="56" mass="6195">MQVGSNILVFLQKEVDARNDVPVQVVLNRNGTELHSEKGLCDGNILGDHLPGWIVR</sequence>
<proteinExistence type="predicted"/>
<dbReference type="EMBL" id="AY204360">
    <property type="protein sequence ID" value="AAO38274.1"/>
    <property type="molecule type" value="Genomic_DNA"/>
</dbReference>
<accession>Q7X1M6</accession>
<organism evidence="1">
    <name type="scientific">Leptospirillum ferrooxidans</name>
    <dbReference type="NCBI Taxonomy" id="180"/>
    <lineage>
        <taxon>Bacteria</taxon>
        <taxon>Pseudomonadati</taxon>
        <taxon>Nitrospirota</taxon>
        <taxon>Nitrospiria</taxon>
        <taxon>Nitrospirales</taxon>
        <taxon>Nitrospiraceae</taxon>
        <taxon>Leptospirillum</taxon>
    </lineage>
</organism>
<dbReference type="AlphaFoldDB" id="Q7X1M6"/>